<gene>
    <name evidence="1" type="ORF">ERUC_LOCUS2763</name>
</gene>
<dbReference type="Proteomes" id="UP001642260">
    <property type="component" value="Unassembled WGS sequence"/>
</dbReference>
<dbReference type="AlphaFoldDB" id="A0ABC8IU13"/>
<keyword evidence="2" id="KW-1185">Reference proteome</keyword>
<dbReference type="PANTHER" id="PTHR33103">
    <property type="entry name" value="OS01G0153900 PROTEIN"/>
    <property type="match status" value="1"/>
</dbReference>
<evidence type="ECO:0000313" key="2">
    <source>
        <dbReference type="Proteomes" id="UP001642260"/>
    </source>
</evidence>
<organism evidence="1 2">
    <name type="scientific">Eruca vesicaria subsp. sativa</name>
    <name type="common">Garden rocket</name>
    <name type="synonym">Eruca sativa</name>
    <dbReference type="NCBI Taxonomy" id="29727"/>
    <lineage>
        <taxon>Eukaryota</taxon>
        <taxon>Viridiplantae</taxon>
        <taxon>Streptophyta</taxon>
        <taxon>Embryophyta</taxon>
        <taxon>Tracheophyta</taxon>
        <taxon>Spermatophyta</taxon>
        <taxon>Magnoliopsida</taxon>
        <taxon>eudicotyledons</taxon>
        <taxon>Gunneridae</taxon>
        <taxon>Pentapetalae</taxon>
        <taxon>rosids</taxon>
        <taxon>malvids</taxon>
        <taxon>Brassicales</taxon>
        <taxon>Brassicaceae</taxon>
        <taxon>Brassiceae</taxon>
        <taxon>Eruca</taxon>
    </lineage>
</organism>
<evidence type="ECO:0000313" key="1">
    <source>
        <dbReference type="EMBL" id="CAH8300477.1"/>
    </source>
</evidence>
<accession>A0ABC8IU13</accession>
<protein>
    <submittedName>
        <fullName evidence="1">Uncharacterized protein</fullName>
    </submittedName>
</protein>
<dbReference type="Pfam" id="PF05056">
    <property type="entry name" value="DUF674"/>
    <property type="match status" value="1"/>
</dbReference>
<dbReference type="PANTHER" id="PTHR33103:SF74">
    <property type="entry name" value="DUF674 FAMILY PROTEIN"/>
    <property type="match status" value="1"/>
</dbReference>
<proteinExistence type="predicted"/>
<dbReference type="InterPro" id="IPR007750">
    <property type="entry name" value="DUF674"/>
</dbReference>
<name>A0ABC8IU13_ERUVS</name>
<comment type="caution">
    <text evidence="1">The sequence shown here is derived from an EMBL/GenBank/DDBJ whole genome shotgun (WGS) entry which is preliminary data.</text>
</comment>
<dbReference type="EMBL" id="CAKOAT010054044">
    <property type="protein sequence ID" value="CAH8300477.1"/>
    <property type="molecule type" value="Genomic_DNA"/>
</dbReference>
<reference evidence="1 2" key="1">
    <citation type="submission" date="2022-03" db="EMBL/GenBank/DDBJ databases">
        <authorList>
            <person name="Macdonald S."/>
            <person name="Ahmed S."/>
            <person name="Newling K."/>
        </authorList>
    </citation>
    <scope>NUCLEOTIDE SEQUENCE [LARGE SCALE GENOMIC DNA]</scope>
</reference>
<sequence length="98" mass="10944">MATSAKFSVKLLIDQKRNKVVLAEADQGFVDVLISLLSLPMGKIARFLENHKDLPTVLACFQNLNRSVTDMGIEHFETEACKSMLLSSVSEYFLCDSM</sequence>